<proteinExistence type="predicted"/>
<keyword evidence="2" id="KW-1185">Reference proteome</keyword>
<dbReference type="EMBL" id="PXYI01000002">
    <property type="protein sequence ID" value="PSJ42163.1"/>
    <property type="molecule type" value="Genomic_DNA"/>
</dbReference>
<reference evidence="1 2" key="1">
    <citation type="submission" date="2018-03" db="EMBL/GenBank/DDBJ databases">
        <title>The draft genome of Sphingosinicella sp. GL-C-18.</title>
        <authorList>
            <person name="Liu L."/>
            <person name="Li L."/>
            <person name="Liang L."/>
            <person name="Zhang X."/>
            <person name="Wang T."/>
        </authorList>
    </citation>
    <scope>NUCLEOTIDE SEQUENCE [LARGE SCALE GENOMIC DNA]</scope>
    <source>
        <strain evidence="1 2">GL-C-18</strain>
    </source>
</reference>
<sequence>MLPPEGSMYTIFVDRAEAIIEVTLGGLMSVEEVDDYIADLKQDFVAHELRDYSMIIDVSACPIQPQDMIKRMGEHMALMPKAQALAIVTGSSLARMQIRRLFTQPYARIVASAAEGRAWVVLGTEPSG</sequence>
<gene>
    <name evidence="1" type="ORF">C7I55_07975</name>
</gene>
<evidence type="ECO:0000313" key="2">
    <source>
        <dbReference type="Proteomes" id="UP000241167"/>
    </source>
</evidence>
<name>A0A2P7QW26_9SPHN</name>
<dbReference type="Proteomes" id="UP000241167">
    <property type="component" value="Unassembled WGS sequence"/>
</dbReference>
<dbReference type="AlphaFoldDB" id="A0A2P7QW26"/>
<comment type="caution">
    <text evidence="1">The sequence shown here is derived from an EMBL/GenBank/DDBJ whole genome shotgun (WGS) entry which is preliminary data.</text>
</comment>
<organism evidence="1 2">
    <name type="scientific">Allosphingosinicella deserti</name>
    <dbReference type="NCBI Taxonomy" id="2116704"/>
    <lineage>
        <taxon>Bacteria</taxon>
        <taxon>Pseudomonadati</taxon>
        <taxon>Pseudomonadota</taxon>
        <taxon>Alphaproteobacteria</taxon>
        <taxon>Sphingomonadales</taxon>
        <taxon>Sphingomonadaceae</taxon>
        <taxon>Allosphingosinicella</taxon>
    </lineage>
</organism>
<evidence type="ECO:0000313" key="1">
    <source>
        <dbReference type="EMBL" id="PSJ42163.1"/>
    </source>
</evidence>
<accession>A0A2P7QW26</accession>
<protein>
    <recommendedName>
        <fullName evidence="3">STAS/SEC14 domain-containing protein</fullName>
    </recommendedName>
</protein>
<evidence type="ECO:0008006" key="3">
    <source>
        <dbReference type="Google" id="ProtNLM"/>
    </source>
</evidence>